<dbReference type="AlphaFoldDB" id="A0A1G4WN17"/>
<dbReference type="Proteomes" id="UP000199707">
    <property type="component" value="Unassembled WGS sequence"/>
</dbReference>
<sequence>MHWWELVHISNSLDVYSEIRRKVYRMLRSLTLIPVGLAAAGLVLAAPAGAAPTGPSNAQQTIDQLQSEGYRVITTKVGAGSIDQCSVSGVRPGRDITELRAFPRGNTQEVVRYTTVYVDLACAR</sequence>
<accession>A0A1G4WN17</accession>
<proteinExistence type="predicted"/>
<name>A0A1G4WN17_9MYCO</name>
<evidence type="ECO:0000313" key="1">
    <source>
        <dbReference type="EMBL" id="SCX26089.1"/>
    </source>
</evidence>
<evidence type="ECO:0000313" key="2">
    <source>
        <dbReference type="Proteomes" id="UP000199707"/>
    </source>
</evidence>
<gene>
    <name evidence="1" type="ORF">SAMN02799620_04037</name>
</gene>
<protein>
    <submittedName>
        <fullName evidence="1">Uncharacterized protein</fullName>
    </submittedName>
</protein>
<organism evidence="1 2">
    <name type="scientific">Mycolicibacterium fluoranthenivorans</name>
    <dbReference type="NCBI Taxonomy" id="258505"/>
    <lineage>
        <taxon>Bacteria</taxon>
        <taxon>Bacillati</taxon>
        <taxon>Actinomycetota</taxon>
        <taxon>Actinomycetes</taxon>
        <taxon>Mycobacteriales</taxon>
        <taxon>Mycobacteriaceae</taxon>
        <taxon>Mycolicibacterium</taxon>
    </lineage>
</organism>
<dbReference type="STRING" id="1502745.SAMN02799620_04037"/>
<dbReference type="EMBL" id="FMUB01000008">
    <property type="protein sequence ID" value="SCX26089.1"/>
    <property type="molecule type" value="Genomic_DNA"/>
</dbReference>
<reference evidence="2" key="1">
    <citation type="submission" date="2016-10" db="EMBL/GenBank/DDBJ databases">
        <authorList>
            <person name="Varghese N."/>
            <person name="Submissions S."/>
        </authorList>
    </citation>
    <scope>NUCLEOTIDE SEQUENCE [LARGE SCALE GENOMIC DNA]</scope>
    <source>
        <strain evidence="2">UNC267MFSha1.1M11</strain>
    </source>
</reference>